<evidence type="ECO:0000313" key="5">
    <source>
        <dbReference type="Proteomes" id="UP000051749"/>
    </source>
</evidence>
<gene>
    <name evidence="4" type="ORF">IV87_GL002021</name>
</gene>
<protein>
    <recommendedName>
        <fullName evidence="3">N-acetyltransferase domain-containing protein</fullName>
    </recommendedName>
</protein>
<dbReference type="PATRIC" id="fig|319653.3.peg.2059"/>
<dbReference type="InterPro" id="IPR050680">
    <property type="entry name" value="YpeA/RimI_acetyltransf"/>
</dbReference>
<dbReference type="CDD" id="cd04301">
    <property type="entry name" value="NAT_SF"/>
    <property type="match status" value="1"/>
</dbReference>
<dbReference type="GO" id="GO:0016747">
    <property type="term" value="F:acyltransferase activity, transferring groups other than amino-acyl groups"/>
    <property type="evidence" value="ECO:0007669"/>
    <property type="project" value="InterPro"/>
</dbReference>
<dbReference type="SUPFAM" id="SSF55729">
    <property type="entry name" value="Acyl-CoA N-acyltransferases (Nat)"/>
    <property type="match status" value="1"/>
</dbReference>
<dbReference type="InterPro" id="IPR016181">
    <property type="entry name" value="Acyl_CoA_acyltransferase"/>
</dbReference>
<dbReference type="AlphaFoldDB" id="A0A0R2JZE9"/>
<name>A0A0R2JZE9_9LACO</name>
<feature type="domain" description="N-acetyltransferase" evidence="3">
    <location>
        <begin position="4"/>
        <end position="146"/>
    </location>
</feature>
<evidence type="ECO:0000313" key="4">
    <source>
        <dbReference type="EMBL" id="KRN82638.1"/>
    </source>
</evidence>
<sequence length="147" mass="16875">MVKMKIKTAFGNDNLVYDDSMKVRTAVFIQEQQIDAAIEQDENENRCLYYVGYIDDKPVTTARVMTTEQGTLVQRVCTLQEYRHQGLSSQIFKAIEHDAKINGVDQVWLFAQDHAQNFYLNNGYKVVGDQVMEAGIAHHKMIKKLSK</sequence>
<evidence type="ECO:0000256" key="1">
    <source>
        <dbReference type="ARBA" id="ARBA00022679"/>
    </source>
</evidence>
<proteinExistence type="predicted"/>
<dbReference type="Gene3D" id="3.40.630.30">
    <property type="match status" value="1"/>
</dbReference>
<dbReference type="InterPro" id="IPR000182">
    <property type="entry name" value="GNAT_dom"/>
</dbReference>
<dbReference type="STRING" id="319653.SAMN04487973_10720"/>
<evidence type="ECO:0000256" key="2">
    <source>
        <dbReference type="ARBA" id="ARBA00023315"/>
    </source>
</evidence>
<dbReference type="PANTHER" id="PTHR43420">
    <property type="entry name" value="ACETYLTRANSFERASE"/>
    <property type="match status" value="1"/>
</dbReference>
<dbReference type="PROSITE" id="PS51186">
    <property type="entry name" value="GNAT"/>
    <property type="match status" value="1"/>
</dbReference>
<keyword evidence="2" id="KW-0012">Acyltransferase</keyword>
<organism evidence="4 5">
    <name type="scientific">Pediococcus ethanolidurans</name>
    <dbReference type="NCBI Taxonomy" id="319653"/>
    <lineage>
        <taxon>Bacteria</taxon>
        <taxon>Bacillati</taxon>
        <taxon>Bacillota</taxon>
        <taxon>Bacilli</taxon>
        <taxon>Lactobacillales</taxon>
        <taxon>Lactobacillaceae</taxon>
        <taxon>Pediococcus</taxon>
    </lineage>
</organism>
<keyword evidence="1" id="KW-0808">Transferase</keyword>
<dbReference type="Proteomes" id="UP000051749">
    <property type="component" value="Unassembled WGS sequence"/>
</dbReference>
<reference evidence="4 5" key="1">
    <citation type="journal article" date="2015" name="Genome Announc.">
        <title>Expanding the biotechnology potential of lactobacilli through comparative genomics of 213 strains and associated genera.</title>
        <authorList>
            <person name="Sun Z."/>
            <person name="Harris H.M."/>
            <person name="McCann A."/>
            <person name="Guo C."/>
            <person name="Argimon S."/>
            <person name="Zhang W."/>
            <person name="Yang X."/>
            <person name="Jeffery I.B."/>
            <person name="Cooney J.C."/>
            <person name="Kagawa T.F."/>
            <person name="Liu W."/>
            <person name="Song Y."/>
            <person name="Salvetti E."/>
            <person name="Wrobel A."/>
            <person name="Rasinkangas P."/>
            <person name="Parkhill J."/>
            <person name="Rea M.C."/>
            <person name="O'Sullivan O."/>
            <person name="Ritari J."/>
            <person name="Douillard F.P."/>
            <person name="Paul Ross R."/>
            <person name="Yang R."/>
            <person name="Briner A.E."/>
            <person name="Felis G.E."/>
            <person name="de Vos W.M."/>
            <person name="Barrangou R."/>
            <person name="Klaenhammer T.R."/>
            <person name="Caufield P.W."/>
            <person name="Cui Y."/>
            <person name="Zhang H."/>
            <person name="O'Toole P.W."/>
        </authorList>
    </citation>
    <scope>NUCLEOTIDE SEQUENCE [LARGE SCALE GENOMIC DNA]</scope>
    <source>
        <strain evidence="4 5">DSM 22301</strain>
    </source>
</reference>
<evidence type="ECO:0000259" key="3">
    <source>
        <dbReference type="PROSITE" id="PS51186"/>
    </source>
</evidence>
<comment type="caution">
    <text evidence="4">The sequence shown here is derived from an EMBL/GenBank/DDBJ whole genome shotgun (WGS) entry which is preliminary data.</text>
</comment>
<dbReference type="EMBL" id="JQBY01000008">
    <property type="protein sequence ID" value="KRN82638.1"/>
    <property type="molecule type" value="Genomic_DNA"/>
</dbReference>
<dbReference type="Pfam" id="PF13673">
    <property type="entry name" value="Acetyltransf_10"/>
    <property type="match status" value="1"/>
</dbReference>
<accession>A0A0R2JZE9</accession>
<dbReference type="OrthoDB" id="9796171at2"/>